<keyword evidence="2" id="KW-1185">Reference proteome</keyword>
<dbReference type="EMBL" id="AUWU02000002">
    <property type="protein sequence ID" value="KAH0576265.1"/>
    <property type="molecule type" value="Genomic_DNA"/>
</dbReference>
<comment type="caution">
    <text evidence="1">The sequence shown here is derived from an EMBL/GenBank/DDBJ whole genome shotgun (WGS) entry which is preliminary data.</text>
</comment>
<dbReference type="KEGG" id="ssao:94295850"/>
<protein>
    <submittedName>
        <fullName evidence="1">Uncharacterized protein</fullName>
    </submittedName>
</protein>
<name>A0A9P8LXS2_9EUKA</name>
<dbReference type="RefSeq" id="XP_067767038.1">
    <property type="nucleotide sequence ID" value="XM_067905721.1"/>
</dbReference>
<dbReference type="Proteomes" id="UP000018208">
    <property type="component" value="Unassembled WGS sequence"/>
</dbReference>
<dbReference type="GeneID" id="94295850"/>
<evidence type="ECO:0000313" key="1">
    <source>
        <dbReference type="EMBL" id="KAH0576265.1"/>
    </source>
</evidence>
<accession>A0A9P8LXS2</accession>
<proteinExistence type="predicted"/>
<reference evidence="1 2" key="1">
    <citation type="journal article" date="2014" name="PLoS Genet.">
        <title>The Genome of Spironucleus salmonicida Highlights a Fish Pathogen Adapted to Fluctuating Environments.</title>
        <authorList>
            <person name="Xu F."/>
            <person name="Jerlstrom-Hultqvist J."/>
            <person name="Einarsson E."/>
            <person name="Astvaldsson A."/>
            <person name="Svard S.G."/>
            <person name="Andersson J.O."/>
        </authorList>
    </citation>
    <scope>NUCLEOTIDE SEQUENCE [LARGE SCALE GENOMIC DNA]</scope>
    <source>
        <strain evidence="1 2">ATCC 50377</strain>
    </source>
</reference>
<sequence length="758" mass="88995">MTTQLQYYKQSQISHLQTTLDKQVSDINQVIDFIATQSYIFMNLKNGKLLLSQNNTQPQFIDQQIFNHKFIKIFISDTIICVGSDILDGIEVYSVKQYQIKDMLLKEKGIEKVQIKIQSVQMTEDMQHLVVFGEMKFYILNLKQTFLKIKNNNITIQLESQISLFQVFYNRYIIIQSENIQQILKISFQNQSFELINLPKLQMYKQITCVNKEIFGLTDQGVVQLNFTFQQQFINTKFTPKLIITSQNIESIHSIDGFLGITDNENFKIFDDSQLQIFQTTQLFTKLTFFQDTFLFLQLNFTITLFTKLSTHLIVHQLIKNNLVNHALKYNSSKDLVYSILAFQQFDQNKLKSAFESILLCLQHGFPIGLVVKKIYNNIIFLEQVLDHIYYQTNQTTIVNLFLCVLIKNQKFNEFTKLVRELEQGDFNPSLNIDNLLILCQETQQLSFLTKEIQFSLGSQMEAVKILVLQKQYNMVLNFLVCCEEQYLSTQILLQFGEELLQNSDWKLFQKVVLNLLTATPPSKLISLEQFYSNEDTFWCQVISYRSQKFPQIYPIDISIFFPIFENHIQQLTDIYKQVINQAISGILKITLSETSILTYFQLLILTKSDDEIVQQLQGISLFQELNYEQLLNLFINIQFVKCVIFCCQKLKFEVLLIQYYLLQGDIEQAIQVGEFKHKLELLKGCAKQDDYLQQLIQTVDFREFNQDLLINIILGENKHINYIQVQDLLQIHIKSDQISNQWQQEGQDPFEVLRNML</sequence>
<gene>
    <name evidence="1" type="ORF">SS50377_21827</name>
</gene>
<evidence type="ECO:0000313" key="2">
    <source>
        <dbReference type="Proteomes" id="UP000018208"/>
    </source>
</evidence>
<organism evidence="1 2">
    <name type="scientific">Spironucleus salmonicida</name>
    <dbReference type="NCBI Taxonomy" id="348837"/>
    <lineage>
        <taxon>Eukaryota</taxon>
        <taxon>Metamonada</taxon>
        <taxon>Diplomonadida</taxon>
        <taxon>Hexamitidae</taxon>
        <taxon>Hexamitinae</taxon>
        <taxon>Spironucleus</taxon>
    </lineage>
</organism>
<dbReference type="AlphaFoldDB" id="A0A9P8LXS2"/>